<keyword evidence="3" id="KW-0808">Transferase</keyword>
<evidence type="ECO:0008006" key="11">
    <source>
        <dbReference type="Google" id="ProtNLM"/>
    </source>
</evidence>
<dbReference type="Pfam" id="PF00953">
    <property type="entry name" value="Glycos_transf_4"/>
    <property type="match status" value="1"/>
</dbReference>
<dbReference type="InterPro" id="IPR000715">
    <property type="entry name" value="Glycosyl_transferase_4"/>
</dbReference>
<feature type="transmembrane region" description="Helical" evidence="8">
    <location>
        <begin position="257"/>
        <end position="273"/>
    </location>
</feature>
<dbReference type="STRING" id="1802074.A3J15_00370"/>
<feature type="transmembrane region" description="Helical" evidence="8">
    <location>
        <begin position="203"/>
        <end position="225"/>
    </location>
</feature>
<comment type="caution">
    <text evidence="9">The sequence shown here is derived from an EMBL/GenBank/DDBJ whole genome shotgun (WGS) entry which is preliminary data.</text>
</comment>
<feature type="transmembrane region" description="Helical" evidence="8">
    <location>
        <begin position="143"/>
        <end position="167"/>
    </location>
</feature>
<feature type="transmembrane region" description="Helical" evidence="8">
    <location>
        <begin position="328"/>
        <end position="348"/>
    </location>
</feature>
<evidence type="ECO:0000256" key="2">
    <source>
        <dbReference type="ARBA" id="ARBA00022475"/>
    </source>
</evidence>
<reference evidence="9 10" key="1">
    <citation type="journal article" date="2016" name="Nat. Commun.">
        <title>Thousands of microbial genomes shed light on interconnected biogeochemical processes in an aquifer system.</title>
        <authorList>
            <person name="Anantharaman K."/>
            <person name="Brown C.T."/>
            <person name="Hug L.A."/>
            <person name="Sharon I."/>
            <person name="Castelle C.J."/>
            <person name="Probst A.J."/>
            <person name="Thomas B.C."/>
            <person name="Singh A."/>
            <person name="Wilkins M.J."/>
            <person name="Karaoz U."/>
            <person name="Brodie E.L."/>
            <person name="Williams K.H."/>
            <person name="Hubbard S.S."/>
            <person name="Banfield J.F."/>
        </authorList>
    </citation>
    <scope>NUCLEOTIDE SEQUENCE [LARGE SCALE GENOMIC DNA]</scope>
</reference>
<dbReference type="EMBL" id="MGAY01000048">
    <property type="protein sequence ID" value="OGK56021.1"/>
    <property type="molecule type" value="Genomic_DNA"/>
</dbReference>
<accession>A0A1F7JK78</accession>
<comment type="subcellular location">
    <subcellularLocation>
        <location evidence="1">Cell membrane</location>
        <topology evidence="1">Multi-pass membrane protein</topology>
    </subcellularLocation>
</comment>
<feature type="transmembrane region" description="Helical" evidence="8">
    <location>
        <begin position="74"/>
        <end position="91"/>
    </location>
</feature>
<dbReference type="GO" id="GO:0044038">
    <property type="term" value="P:cell wall macromolecule biosynthetic process"/>
    <property type="evidence" value="ECO:0007669"/>
    <property type="project" value="TreeGrafter"/>
</dbReference>
<evidence type="ECO:0000313" key="10">
    <source>
        <dbReference type="Proteomes" id="UP000176376"/>
    </source>
</evidence>
<keyword evidence="2" id="KW-1003">Cell membrane</keyword>
<organism evidence="9 10">
    <name type="scientific">Candidatus Roizmanbacteria bacterium RIFCSPLOWO2_02_FULL_38_10</name>
    <dbReference type="NCBI Taxonomy" id="1802074"/>
    <lineage>
        <taxon>Bacteria</taxon>
        <taxon>Candidatus Roizmaniibacteriota</taxon>
    </lineage>
</organism>
<feature type="binding site" evidence="7">
    <location>
        <position position="168"/>
    </location>
    <ligand>
        <name>Mg(2+)</name>
        <dbReference type="ChEBI" id="CHEBI:18420"/>
    </ligand>
</feature>
<evidence type="ECO:0000313" key="9">
    <source>
        <dbReference type="EMBL" id="OGK56021.1"/>
    </source>
</evidence>
<dbReference type="CDD" id="cd06853">
    <property type="entry name" value="GT_WecA_like"/>
    <property type="match status" value="1"/>
</dbReference>
<keyword evidence="4 8" id="KW-0812">Transmembrane</keyword>
<keyword evidence="6 8" id="KW-0472">Membrane</keyword>
<feature type="transmembrane region" description="Helical" evidence="8">
    <location>
        <begin position="304"/>
        <end position="322"/>
    </location>
</feature>
<feature type="transmembrane region" description="Helical" evidence="8">
    <location>
        <begin position="103"/>
        <end position="123"/>
    </location>
</feature>
<dbReference type="GO" id="GO:0016780">
    <property type="term" value="F:phosphotransferase activity, for other substituted phosphate groups"/>
    <property type="evidence" value="ECO:0007669"/>
    <property type="project" value="InterPro"/>
</dbReference>
<dbReference type="Proteomes" id="UP000176376">
    <property type="component" value="Unassembled WGS sequence"/>
</dbReference>
<evidence type="ECO:0000256" key="8">
    <source>
        <dbReference type="SAM" id="Phobius"/>
    </source>
</evidence>
<evidence type="ECO:0000256" key="5">
    <source>
        <dbReference type="ARBA" id="ARBA00022989"/>
    </source>
</evidence>
<dbReference type="PANTHER" id="PTHR22926:SF3">
    <property type="entry name" value="UNDECAPRENYL-PHOSPHATE ALPHA-N-ACETYLGLUCOSAMINYL 1-PHOSPHATE TRANSFERASE"/>
    <property type="match status" value="1"/>
</dbReference>
<evidence type="ECO:0000256" key="7">
    <source>
        <dbReference type="PIRSR" id="PIRSR600715-1"/>
    </source>
</evidence>
<name>A0A1F7JK78_9BACT</name>
<sequence>MSLILLASVTAFLITFLITPVFIKIAKRLNLIDDPASRFHPANTHEGIIPRAGGLPIFIGIVIAVLIFIPINKIIFGIILSSLLILILGLWDDRRDSSPYMRFIANILVAMIMVSFGLGIPYISNPLGGIIRLDQFVIPINFFGSHNILLFADLFAIIWLVAITNFVNWSKGVDGQMPGFVAISSFFLGIIAFRFTAHDISTFSVVLLAFIIGSAFIGFLPFNFYPQRIMPGYSGGALGGFFLGVLSILSWGKMGTLLLVLSVPIVDALYVIIRRTINLRSPFRGDAGHFHHRLLNIGWGKRRIAVFYWLVSFLFGLSALFLDSREKFFAFILIFISVSCFILISNNVKKIINEE</sequence>
<protein>
    <recommendedName>
        <fullName evidence="11">Undecaprenyl-phosphate alpha-N-acetylglucosaminyl 1-phosphate transferase</fullName>
    </recommendedName>
</protein>
<evidence type="ECO:0000256" key="6">
    <source>
        <dbReference type="ARBA" id="ARBA00023136"/>
    </source>
</evidence>
<gene>
    <name evidence="9" type="ORF">A3J15_00370</name>
</gene>
<evidence type="ECO:0000256" key="4">
    <source>
        <dbReference type="ARBA" id="ARBA00022692"/>
    </source>
</evidence>
<dbReference type="GO" id="GO:0009103">
    <property type="term" value="P:lipopolysaccharide biosynthetic process"/>
    <property type="evidence" value="ECO:0007669"/>
    <property type="project" value="TreeGrafter"/>
</dbReference>
<feature type="transmembrane region" description="Helical" evidence="8">
    <location>
        <begin position="48"/>
        <end position="68"/>
    </location>
</feature>
<dbReference type="GO" id="GO:0071555">
    <property type="term" value="P:cell wall organization"/>
    <property type="evidence" value="ECO:0007669"/>
    <property type="project" value="TreeGrafter"/>
</dbReference>
<comment type="cofactor">
    <cofactor evidence="7">
        <name>Mg(2+)</name>
        <dbReference type="ChEBI" id="CHEBI:18420"/>
    </cofactor>
</comment>
<keyword evidence="7" id="KW-0479">Metal-binding</keyword>
<feature type="transmembrane region" description="Helical" evidence="8">
    <location>
        <begin position="6"/>
        <end position="27"/>
    </location>
</feature>
<keyword evidence="7" id="KW-0460">Magnesium</keyword>
<evidence type="ECO:0000256" key="1">
    <source>
        <dbReference type="ARBA" id="ARBA00004651"/>
    </source>
</evidence>
<dbReference type="GO" id="GO:0046872">
    <property type="term" value="F:metal ion binding"/>
    <property type="evidence" value="ECO:0007669"/>
    <property type="project" value="UniProtKB-KW"/>
</dbReference>
<feature type="transmembrane region" description="Helical" evidence="8">
    <location>
        <begin position="179"/>
        <end position="197"/>
    </location>
</feature>
<dbReference type="GO" id="GO:0005886">
    <property type="term" value="C:plasma membrane"/>
    <property type="evidence" value="ECO:0007669"/>
    <property type="project" value="UniProtKB-SubCell"/>
</dbReference>
<keyword evidence="5 8" id="KW-1133">Transmembrane helix</keyword>
<evidence type="ECO:0000256" key="3">
    <source>
        <dbReference type="ARBA" id="ARBA00022679"/>
    </source>
</evidence>
<dbReference type="AlphaFoldDB" id="A0A1F7JK78"/>
<feature type="transmembrane region" description="Helical" evidence="8">
    <location>
        <begin position="232"/>
        <end position="251"/>
    </location>
</feature>
<dbReference type="PANTHER" id="PTHR22926">
    <property type="entry name" value="PHOSPHO-N-ACETYLMURAMOYL-PENTAPEPTIDE-TRANSFERASE"/>
    <property type="match status" value="1"/>
</dbReference>
<proteinExistence type="predicted"/>